<accession>A0A850T8L7</accession>
<proteinExistence type="predicted"/>
<dbReference type="InterPro" id="IPR027417">
    <property type="entry name" value="P-loop_NTPase"/>
</dbReference>
<gene>
    <name evidence="4" type="ORF">HXW94_01620</name>
</gene>
<comment type="caution">
    <text evidence="4">The sequence shown here is derived from an EMBL/GenBank/DDBJ whole genome shotgun (WGS) entry which is preliminary data.</text>
</comment>
<reference evidence="4 5" key="1">
    <citation type="submission" date="2020-06" db="EMBL/GenBank/DDBJ databases">
        <title>High-quality draft genome of sulfate reducer Desulfobacter latus type strain AcrS2 isolated from marine sediment.</title>
        <authorList>
            <person name="Hoppe M."/>
            <person name="Larsen C.K."/>
            <person name="Marshall I.P.G."/>
            <person name="Schramm A."/>
            <person name="Marietou A.G."/>
        </authorList>
    </citation>
    <scope>NUCLEOTIDE SEQUENCE [LARGE SCALE GENOMIC DNA]</scope>
    <source>
        <strain evidence="4 5">AcRS2</strain>
    </source>
</reference>
<dbReference type="InterPro" id="IPR037359">
    <property type="entry name" value="NST/OST"/>
</dbReference>
<dbReference type="Proteomes" id="UP000553343">
    <property type="component" value="Unassembled WGS sequence"/>
</dbReference>
<dbReference type="AlphaFoldDB" id="A0A850T8L7"/>
<dbReference type="PANTHER" id="PTHR10605">
    <property type="entry name" value="HEPARAN SULFATE SULFOTRANSFERASE"/>
    <property type="match status" value="1"/>
</dbReference>
<protein>
    <submittedName>
        <fullName evidence="4">Sulfotransferase domain-containing protein</fullName>
    </submittedName>
</protein>
<name>A0A850T8L7_9BACT</name>
<dbReference type="InterPro" id="IPR000863">
    <property type="entry name" value="Sulfotransferase_dom"/>
</dbReference>
<dbReference type="PANTHER" id="PTHR10605:SF56">
    <property type="entry name" value="BIFUNCTIONAL HEPARAN SULFATE N-DEACETYLASE_N-SULFOTRANSFERASE"/>
    <property type="match status" value="1"/>
</dbReference>
<dbReference type="RefSeq" id="WP_178365160.1">
    <property type="nucleotide sequence ID" value="NZ_JACADJ010000003.1"/>
</dbReference>
<dbReference type="GO" id="GO:0008146">
    <property type="term" value="F:sulfotransferase activity"/>
    <property type="evidence" value="ECO:0007669"/>
    <property type="project" value="InterPro"/>
</dbReference>
<dbReference type="EMBL" id="JACADJ010000003">
    <property type="protein sequence ID" value="NWH03706.1"/>
    <property type="molecule type" value="Genomic_DNA"/>
</dbReference>
<sequence>MIYPNAVIAGAPKCGTTSLFHYLAEHPEVCASTSKETFFLIDKDYPLFRPEWNYHTKGLDGYMYFFEGCVNEKPKLRIEATADYIYQKTPIEVLPKLAVIPKIVFSLRKPGDRIYSLYNFAKNNMAVIDKSVSFSSLIRDIQKEESCSLRKKNQIIVKKAIQHSRYAGYLKEWIKAFGRENIHVLLFETLTSDPKNALYSISNFLEIDFKFYQNFDFKKKNQSVTVKHQWLHRIKRKYGMKISLPKFRRLGKRLYENINIDNSKIVKTEEDITTINEINQMFYEDNRRLEDLLDMDFSAWDIVRLTH</sequence>
<evidence type="ECO:0000256" key="1">
    <source>
        <dbReference type="ARBA" id="ARBA00022679"/>
    </source>
</evidence>
<evidence type="ECO:0000313" key="5">
    <source>
        <dbReference type="Proteomes" id="UP000553343"/>
    </source>
</evidence>
<keyword evidence="1 4" id="KW-0808">Transferase</keyword>
<dbReference type="Pfam" id="PF00685">
    <property type="entry name" value="Sulfotransfer_1"/>
    <property type="match status" value="1"/>
</dbReference>
<evidence type="ECO:0000256" key="2">
    <source>
        <dbReference type="ARBA" id="ARBA00023180"/>
    </source>
</evidence>
<keyword evidence="2" id="KW-0325">Glycoprotein</keyword>
<evidence type="ECO:0000313" key="4">
    <source>
        <dbReference type="EMBL" id="NWH03706.1"/>
    </source>
</evidence>
<organism evidence="4 5">
    <name type="scientific">Desulfobacter latus</name>
    <dbReference type="NCBI Taxonomy" id="2292"/>
    <lineage>
        <taxon>Bacteria</taxon>
        <taxon>Pseudomonadati</taxon>
        <taxon>Thermodesulfobacteriota</taxon>
        <taxon>Desulfobacteria</taxon>
        <taxon>Desulfobacterales</taxon>
        <taxon>Desulfobacteraceae</taxon>
        <taxon>Desulfobacter</taxon>
    </lineage>
</organism>
<evidence type="ECO:0000259" key="3">
    <source>
        <dbReference type="Pfam" id="PF00685"/>
    </source>
</evidence>
<dbReference type="Gene3D" id="3.40.50.300">
    <property type="entry name" value="P-loop containing nucleotide triphosphate hydrolases"/>
    <property type="match status" value="1"/>
</dbReference>
<feature type="domain" description="Sulfotransferase" evidence="3">
    <location>
        <begin position="6"/>
        <end position="231"/>
    </location>
</feature>
<dbReference type="SUPFAM" id="SSF52540">
    <property type="entry name" value="P-loop containing nucleoside triphosphate hydrolases"/>
    <property type="match status" value="1"/>
</dbReference>
<keyword evidence="5" id="KW-1185">Reference proteome</keyword>